<evidence type="ECO:0000313" key="1">
    <source>
        <dbReference type="EMBL" id="GIU40955.1"/>
    </source>
</evidence>
<keyword evidence="2" id="KW-1185">Reference proteome</keyword>
<accession>A0ABQ4P0N2</accession>
<comment type="caution">
    <text evidence="1">The sequence shown here is derived from an EMBL/GenBank/DDBJ whole genome shotgun (WGS) entry which is preliminary data.</text>
</comment>
<dbReference type="RefSeq" id="WP_220756896.1">
    <property type="nucleotide sequence ID" value="NZ_BPEU01000013.1"/>
</dbReference>
<dbReference type="EMBL" id="BPEU01000013">
    <property type="protein sequence ID" value="GIU40955.1"/>
    <property type="molecule type" value="Genomic_DNA"/>
</dbReference>
<organism evidence="1 2">
    <name type="scientific">Shewanella colwelliana</name>
    <name type="common">Alteromonas colwelliana</name>
    <dbReference type="NCBI Taxonomy" id="23"/>
    <lineage>
        <taxon>Bacteria</taxon>
        <taxon>Pseudomonadati</taxon>
        <taxon>Pseudomonadota</taxon>
        <taxon>Gammaproteobacteria</taxon>
        <taxon>Alteromonadales</taxon>
        <taxon>Shewanellaceae</taxon>
        <taxon>Shewanella</taxon>
    </lineage>
</organism>
<evidence type="ECO:0000313" key="2">
    <source>
        <dbReference type="Proteomes" id="UP000773469"/>
    </source>
</evidence>
<sequence>MNDKDDLIESVVKQQTEEHSVQSNEIIEAIGLKELAELLNEFSFCNSPILVDDDDTCFRITLGQTHVLFFSQGDWRERTAYVGMLISINRAFDEAFMSEFNQKTIVGRLYTANKEAGVTIFRGDVHLAGGVTKKHIYKKIKAFIDCYNAFNVSNTSH</sequence>
<protein>
    <recommendedName>
        <fullName evidence="3">YbjN domain-containing protein</fullName>
    </recommendedName>
</protein>
<name>A0ABQ4P0N2_SHECO</name>
<evidence type="ECO:0008006" key="3">
    <source>
        <dbReference type="Google" id="ProtNLM"/>
    </source>
</evidence>
<dbReference type="Proteomes" id="UP000773469">
    <property type="component" value="Unassembled WGS sequence"/>
</dbReference>
<gene>
    <name evidence="1" type="ORF">TUM3794_20150</name>
</gene>
<reference evidence="1 2" key="1">
    <citation type="submission" date="2021-05" db="EMBL/GenBank/DDBJ databases">
        <title>Molecular characterization for Shewanella algae harboring chromosomal blaOXA-55-like strains isolated from clinical and environment sample.</title>
        <authorList>
            <person name="Ohama Y."/>
            <person name="Aoki K."/>
            <person name="Harada S."/>
            <person name="Moriya K."/>
            <person name="Ishii Y."/>
            <person name="Tateda K."/>
        </authorList>
    </citation>
    <scope>NUCLEOTIDE SEQUENCE [LARGE SCALE GENOMIC DNA]</scope>
    <source>
        <strain evidence="1 2">MBTL60-118</strain>
    </source>
</reference>
<proteinExistence type="predicted"/>